<evidence type="ECO:0000256" key="9">
    <source>
        <dbReference type="ARBA" id="ARBA00023268"/>
    </source>
</evidence>
<dbReference type="NCBIfam" id="TIGR02074">
    <property type="entry name" value="PBP_1a_fam"/>
    <property type="match status" value="1"/>
</dbReference>
<dbReference type="InterPro" id="IPR001460">
    <property type="entry name" value="PCN-bd_Tpept"/>
</dbReference>
<name>A0ABX0UXQ1_9HYPH</name>
<dbReference type="InterPro" id="IPR036950">
    <property type="entry name" value="PBP_transglycosylase"/>
</dbReference>
<dbReference type="PANTHER" id="PTHR32282:SF33">
    <property type="entry name" value="PEPTIDOGLYCAN GLYCOSYLTRANSFERASE"/>
    <property type="match status" value="1"/>
</dbReference>
<dbReference type="Proteomes" id="UP001429580">
    <property type="component" value="Unassembled WGS sequence"/>
</dbReference>
<dbReference type="Pfam" id="PF00912">
    <property type="entry name" value="Transgly"/>
    <property type="match status" value="1"/>
</dbReference>
<evidence type="ECO:0000256" key="8">
    <source>
        <dbReference type="ARBA" id="ARBA00022801"/>
    </source>
</evidence>
<keyword evidence="6 14" id="KW-0328">Glycosyltransferase</keyword>
<dbReference type="SUPFAM" id="SSF53955">
    <property type="entry name" value="Lysozyme-like"/>
    <property type="match status" value="1"/>
</dbReference>
<evidence type="ECO:0000256" key="5">
    <source>
        <dbReference type="ARBA" id="ARBA00022670"/>
    </source>
</evidence>
<dbReference type="InterPro" id="IPR023346">
    <property type="entry name" value="Lysozyme-like_dom_sf"/>
</dbReference>
<evidence type="ECO:0000256" key="7">
    <source>
        <dbReference type="ARBA" id="ARBA00022679"/>
    </source>
</evidence>
<dbReference type="PANTHER" id="PTHR32282">
    <property type="entry name" value="BINDING PROTEIN TRANSPEPTIDASE, PUTATIVE-RELATED"/>
    <property type="match status" value="1"/>
</dbReference>
<dbReference type="InterPro" id="IPR001264">
    <property type="entry name" value="Glyco_trans_51"/>
</dbReference>
<keyword evidence="7 14" id="KW-0808">Transferase</keyword>
<dbReference type="Gene3D" id="3.40.710.10">
    <property type="entry name" value="DD-peptidase/beta-lactamase superfamily"/>
    <property type="match status" value="1"/>
</dbReference>
<keyword evidence="15" id="KW-1185">Reference proteome</keyword>
<dbReference type="Pfam" id="PF00905">
    <property type="entry name" value="Transpeptidase"/>
    <property type="match status" value="1"/>
</dbReference>
<comment type="similarity">
    <text evidence="3">In the N-terminal section; belongs to the glycosyltransferase 51 family.</text>
</comment>
<comment type="caution">
    <text evidence="14">The sequence shown here is derived from an EMBL/GenBank/DDBJ whole genome shotgun (WGS) entry which is preliminary data.</text>
</comment>
<dbReference type="GO" id="GO:0016757">
    <property type="term" value="F:glycosyltransferase activity"/>
    <property type="evidence" value="ECO:0007669"/>
    <property type="project" value="UniProtKB-KW"/>
</dbReference>
<comment type="catalytic activity">
    <reaction evidence="11">
        <text>[GlcNAc-(1-&gt;4)-Mur2Ac(oyl-L-Ala-gamma-D-Glu-L-Lys-D-Ala-D-Ala)](n)-di-trans,octa-cis-undecaprenyl diphosphate + beta-D-GlcNAc-(1-&gt;4)-Mur2Ac(oyl-L-Ala-gamma-D-Glu-L-Lys-D-Ala-D-Ala)-di-trans,octa-cis-undecaprenyl diphosphate = [GlcNAc-(1-&gt;4)-Mur2Ac(oyl-L-Ala-gamma-D-Glu-L-Lys-D-Ala-D-Ala)](n+1)-di-trans,octa-cis-undecaprenyl diphosphate + di-trans,octa-cis-undecaprenyl diphosphate + H(+)</text>
        <dbReference type="Rhea" id="RHEA:23708"/>
        <dbReference type="Rhea" id="RHEA-COMP:9602"/>
        <dbReference type="Rhea" id="RHEA-COMP:9603"/>
        <dbReference type="ChEBI" id="CHEBI:15378"/>
        <dbReference type="ChEBI" id="CHEBI:58405"/>
        <dbReference type="ChEBI" id="CHEBI:60033"/>
        <dbReference type="ChEBI" id="CHEBI:78435"/>
        <dbReference type="EC" id="2.4.99.28"/>
    </reaction>
</comment>
<accession>A0ABX0UXQ1</accession>
<gene>
    <name evidence="14" type="ORF">FHS82_000488</name>
</gene>
<dbReference type="EC" id="2.4.99.28" evidence="10"/>
<keyword evidence="8 14" id="KW-0378">Hydrolase</keyword>
<evidence type="ECO:0000256" key="2">
    <source>
        <dbReference type="ARBA" id="ARBA00007090"/>
    </source>
</evidence>
<keyword evidence="4" id="KW-0121">Carboxypeptidase</keyword>
<dbReference type="RefSeq" id="WP_166948328.1">
    <property type="nucleotide sequence ID" value="NZ_JAASQI010000001.1"/>
</dbReference>
<evidence type="ECO:0000256" key="11">
    <source>
        <dbReference type="ARBA" id="ARBA00049902"/>
    </source>
</evidence>
<dbReference type="SUPFAM" id="SSF56601">
    <property type="entry name" value="beta-lactamase/transpeptidase-like"/>
    <property type="match status" value="1"/>
</dbReference>
<keyword evidence="9" id="KW-0511">Multifunctional enzyme</keyword>
<reference evidence="14 15" key="1">
    <citation type="submission" date="2020-03" db="EMBL/GenBank/DDBJ databases">
        <title>Genomic Encyclopedia of Type Strains, Phase IV (KMG-IV): sequencing the most valuable type-strain genomes for metagenomic binning, comparative biology and taxonomic classification.</title>
        <authorList>
            <person name="Goeker M."/>
        </authorList>
    </citation>
    <scope>NUCLEOTIDE SEQUENCE [LARGE SCALE GENOMIC DNA]</scope>
    <source>
        <strain evidence="14 15">DSM 103870</strain>
    </source>
</reference>
<dbReference type="GO" id="GO:0016787">
    <property type="term" value="F:hydrolase activity"/>
    <property type="evidence" value="ECO:0007669"/>
    <property type="project" value="UniProtKB-KW"/>
</dbReference>
<protein>
    <recommendedName>
        <fullName evidence="10">peptidoglycan glycosyltransferase</fullName>
        <ecNumber evidence="10">2.4.99.28</ecNumber>
    </recommendedName>
</protein>
<comment type="similarity">
    <text evidence="2">In the C-terminal section; belongs to the transpeptidase family.</text>
</comment>
<comment type="pathway">
    <text evidence="1">Cell wall biogenesis; peptidoglycan biosynthesis.</text>
</comment>
<organism evidence="14 15">
    <name type="scientific">Pseudochelatococcus lubricantis</name>
    <dbReference type="NCBI Taxonomy" id="1538102"/>
    <lineage>
        <taxon>Bacteria</taxon>
        <taxon>Pseudomonadati</taxon>
        <taxon>Pseudomonadota</taxon>
        <taxon>Alphaproteobacteria</taxon>
        <taxon>Hyphomicrobiales</taxon>
        <taxon>Chelatococcaceae</taxon>
        <taxon>Pseudochelatococcus</taxon>
    </lineage>
</organism>
<sequence length="756" mass="80848">MFRFGRPSLSKRLKRAALAVDSWLDASLYSAGSGFGEIWQKISARMDRLAVTGVRRVLVECASEAATLSVAGGMLLLAFAQSAFQETSDDWLKKPEFAVTFLDRYGNEVGRRGILHDDSLALDEFPDVLIKAVLATEDRRFYQHFGIDVIGTMRALTANAQADGVVQGGSSITQQLAKNLFLSNERSIERKVNEAFLSLWLESRLSKNDILKLYLDRAYMGGGTFGAAAAAEFYFGKSVRDVTLPEAAMLAGLFKAPSKYAPHVNLPTARARASDVLGAMVNAGFISDGQAEIARRNPATPVDRERDASPDYYLDWAFDEIRAMAQEGALRGERVLIVKTPLDMSVQHLAETSLEEGLRQDGKRWGVKQGAIAVLDPDGAARAMVGGRDYGESQFNRATHALRQPGSSFKPFVYAGAMMDGLVTPDSTIVDGPTCIGNWCPNNYSRGYAGRMTLTAALQRSINTTPVRLTLMMGKGNARNGLARVIEMSHAMGITTELRNTAPLPIGAEGVRVLDMAAGFAVFANGGLRAKPYAAVEIRNGHGDVIWRHDRDAGEPARVLTPEVAAGMNFMMNKVVEAGTGRRARIEGVPVAGKTGTTNAYRDGWFVGFTGNLVASVWLGNDDYKPANRMTGGTLPAQIWQMMMVRAHRGLTLRPIPGVDMVPAAATASAAEAAEDEAGAPINLSRQSYELLQGMNTLFHEASATLPGGTAKAAAQGDAAIPRAGAGTAAAAEAPEALHLAARNVAVPAQAGEAAP</sequence>
<feature type="domain" description="Glycosyl transferase family 51" evidence="13">
    <location>
        <begin position="118"/>
        <end position="280"/>
    </location>
</feature>
<dbReference type="InterPro" id="IPR012338">
    <property type="entry name" value="Beta-lactam/transpept-like"/>
</dbReference>
<dbReference type="InterPro" id="IPR050396">
    <property type="entry name" value="Glycosyltr_51/Transpeptidase"/>
</dbReference>
<dbReference type="Gene3D" id="1.10.3810.10">
    <property type="entry name" value="Biosynthetic peptidoglycan transglycosylase-like"/>
    <property type="match status" value="1"/>
</dbReference>
<proteinExistence type="inferred from homology"/>
<dbReference type="EMBL" id="JAASQI010000001">
    <property type="protein sequence ID" value="NIJ56675.1"/>
    <property type="molecule type" value="Genomic_DNA"/>
</dbReference>
<keyword evidence="5" id="KW-0645">Protease</keyword>
<evidence type="ECO:0000256" key="4">
    <source>
        <dbReference type="ARBA" id="ARBA00022645"/>
    </source>
</evidence>
<evidence type="ECO:0000313" key="14">
    <source>
        <dbReference type="EMBL" id="NIJ56675.1"/>
    </source>
</evidence>
<evidence type="ECO:0000256" key="3">
    <source>
        <dbReference type="ARBA" id="ARBA00007739"/>
    </source>
</evidence>
<evidence type="ECO:0000256" key="10">
    <source>
        <dbReference type="ARBA" id="ARBA00044770"/>
    </source>
</evidence>
<evidence type="ECO:0000259" key="13">
    <source>
        <dbReference type="Pfam" id="PF00912"/>
    </source>
</evidence>
<evidence type="ECO:0000256" key="6">
    <source>
        <dbReference type="ARBA" id="ARBA00022676"/>
    </source>
</evidence>
<evidence type="ECO:0000313" key="15">
    <source>
        <dbReference type="Proteomes" id="UP001429580"/>
    </source>
</evidence>
<evidence type="ECO:0000256" key="1">
    <source>
        <dbReference type="ARBA" id="ARBA00004752"/>
    </source>
</evidence>
<evidence type="ECO:0000259" key="12">
    <source>
        <dbReference type="Pfam" id="PF00905"/>
    </source>
</evidence>
<feature type="domain" description="Penicillin-binding protein transpeptidase" evidence="12">
    <location>
        <begin position="370"/>
        <end position="611"/>
    </location>
</feature>